<gene>
    <name evidence="4" type="primary">azr_2</name>
    <name evidence="4" type="ORF">A1019T_01626</name>
</gene>
<dbReference type="GO" id="GO:0050446">
    <property type="term" value="F:azobenzene reductase (NADP+) activity"/>
    <property type="evidence" value="ECO:0007669"/>
    <property type="project" value="UniProtKB-EC"/>
</dbReference>
<dbReference type="STRING" id="1945520.A1019T_01626"/>
<dbReference type="EC" id="1.7.1.6" evidence="4"/>
<organism evidence="4 5">
    <name type="scientific">Psychrobacter pasteurii</name>
    <dbReference type="NCBI Taxonomy" id="1945520"/>
    <lineage>
        <taxon>Bacteria</taxon>
        <taxon>Pseudomonadati</taxon>
        <taxon>Pseudomonadota</taxon>
        <taxon>Gammaproteobacteria</taxon>
        <taxon>Moraxellales</taxon>
        <taxon>Moraxellaceae</taxon>
        <taxon>Psychrobacter</taxon>
    </lineage>
</organism>
<dbReference type="InterPro" id="IPR050712">
    <property type="entry name" value="NAD(P)H-dep_reductase"/>
</dbReference>
<dbReference type="InterPro" id="IPR005025">
    <property type="entry name" value="FMN_Rdtase-like_dom"/>
</dbReference>
<dbReference type="PANTHER" id="PTHR30543:SF21">
    <property type="entry name" value="NAD(P)H-DEPENDENT FMN REDUCTASE LOT6"/>
    <property type="match status" value="1"/>
</dbReference>
<dbReference type="Pfam" id="PF03358">
    <property type="entry name" value="FMN_red"/>
    <property type="match status" value="1"/>
</dbReference>
<protein>
    <submittedName>
        <fullName evidence="4">NADPH azoreductase</fullName>
        <ecNumber evidence="4">1.7.1.6</ecNumber>
    </submittedName>
</protein>
<dbReference type="InterPro" id="IPR029039">
    <property type="entry name" value="Flavoprotein-like_sf"/>
</dbReference>
<proteinExistence type="predicted"/>
<keyword evidence="2" id="KW-0285">Flavoprotein</keyword>
<dbReference type="RefSeq" id="WP_077449038.1">
    <property type="nucleotide sequence ID" value="NZ_FUGD01000093.1"/>
</dbReference>
<dbReference type="GO" id="GO:0010181">
    <property type="term" value="F:FMN binding"/>
    <property type="evidence" value="ECO:0007669"/>
    <property type="project" value="TreeGrafter"/>
</dbReference>
<evidence type="ECO:0000313" key="5">
    <source>
        <dbReference type="Proteomes" id="UP000188169"/>
    </source>
</evidence>
<evidence type="ECO:0000256" key="1">
    <source>
        <dbReference type="ARBA" id="ARBA00001917"/>
    </source>
</evidence>
<dbReference type="PANTHER" id="PTHR30543">
    <property type="entry name" value="CHROMATE REDUCTASE"/>
    <property type="match status" value="1"/>
</dbReference>
<evidence type="ECO:0000256" key="2">
    <source>
        <dbReference type="ARBA" id="ARBA00022643"/>
    </source>
</evidence>
<keyword evidence="4" id="KW-0560">Oxidoreductase</keyword>
<dbReference type="EMBL" id="FUGD01000093">
    <property type="protein sequence ID" value="SJM37645.1"/>
    <property type="molecule type" value="Genomic_DNA"/>
</dbReference>
<name>A0A1R4EGK8_9GAMM</name>
<reference evidence="5" key="1">
    <citation type="submission" date="2017-02" db="EMBL/GenBank/DDBJ databases">
        <authorList>
            <person name="Mornico D."/>
        </authorList>
    </citation>
    <scope>NUCLEOTIDE SEQUENCE [LARGE SCALE GENOMIC DNA]</scope>
</reference>
<evidence type="ECO:0000259" key="3">
    <source>
        <dbReference type="Pfam" id="PF03358"/>
    </source>
</evidence>
<dbReference type="OrthoDB" id="9812295at2"/>
<feature type="domain" description="NADPH-dependent FMN reductase-like" evidence="3">
    <location>
        <begin position="6"/>
        <end position="150"/>
    </location>
</feature>
<comment type="cofactor">
    <cofactor evidence="1">
        <name>FMN</name>
        <dbReference type="ChEBI" id="CHEBI:58210"/>
    </cofactor>
</comment>
<dbReference type="SUPFAM" id="SSF52218">
    <property type="entry name" value="Flavoproteins"/>
    <property type="match status" value="1"/>
</dbReference>
<dbReference type="Gene3D" id="3.40.50.360">
    <property type="match status" value="1"/>
</dbReference>
<dbReference type="Proteomes" id="UP000188169">
    <property type="component" value="Unassembled WGS sequence"/>
</dbReference>
<keyword evidence="5" id="KW-1185">Reference proteome</keyword>
<dbReference type="GO" id="GO:0005829">
    <property type="term" value="C:cytosol"/>
    <property type="evidence" value="ECO:0007669"/>
    <property type="project" value="TreeGrafter"/>
</dbReference>
<sequence length="181" mass="20060">MSQTINLALIIGSLRKASINRVFAEYITSQLPEHVKIEEVAIADLPLYNQDYDNQTIESYDQVRKQIKQADAVLIVTPEHNRTLPAALKNVIDIASRPHGESAWANKKVALVTASPGSYGARDSGLDVRKVMQSLASQVMIAPEIYLSRATESLDDGQVSSERTQKYLNKFANELVDFIGE</sequence>
<keyword evidence="2" id="KW-0288">FMN</keyword>
<dbReference type="AlphaFoldDB" id="A0A1R4EGK8"/>
<evidence type="ECO:0000313" key="4">
    <source>
        <dbReference type="EMBL" id="SJM37645.1"/>
    </source>
</evidence>
<accession>A0A1R4EGK8</accession>